<keyword evidence="1" id="KW-0472">Membrane</keyword>
<organism evidence="2 3">
    <name type="scientific">Tuber borchii</name>
    <name type="common">White truffle</name>
    <dbReference type="NCBI Taxonomy" id="42251"/>
    <lineage>
        <taxon>Eukaryota</taxon>
        <taxon>Fungi</taxon>
        <taxon>Dikarya</taxon>
        <taxon>Ascomycota</taxon>
        <taxon>Pezizomycotina</taxon>
        <taxon>Pezizomycetes</taxon>
        <taxon>Pezizales</taxon>
        <taxon>Tuberaceae</taxon>
        <taxon>Tuber</taxon>
    </lineage>
</organism>
<keyword evidence="3" id="KW-1185">Reference proteome</keyword>
<dbReference type="Proteomes" id="UP000244722">
    <property type="component" value="Unassembled WGS sequence"/>
</dbReference>
<dbReference type="EMBL" id="NESQ01000081">
    <property type="protein sequence ID" value="PUU79831.1"/>
    <property type="molecule type" value="Genomic_DNA"/>
</dbReference>
<reference evidence="2 3" key="1">
    <citation type="submission" date="2017-04" db="EMBL/GenBank/DDBJ databases">
        <title>Draft genome sequence of Tuber borchii Vittad., a whitish edible truffle.</title>
        <authorList>
            <consortium name="DOE Joint Genome Institute"/>
            <person name="Murat C."/>
            <person name="Kuo A."/>
            <person name="Barry K.W."/>
            <person name="Clum A."/>
            <person name="Dockter R.B."/>
            <person name="Fauchery L."/>
            <person name="Iotti M."/>
            <person name="Kohler A."/>
            <person name="Labutti K."/>
            <person name="Lindquist E.A."/>
            <person name="Lipzen A."/>
            <person name="Ohm R.A."/>
            <person name="Wang M."/>
            <person name="Grigoriev I.V."/>
            <person name="Zambonelli A."/>
            <person name="Martin F.M."/>
        </authorList>
    </citation>
    <scope>NUCLEOTIDE SEQUENCE [LARGE SCALE GENOMIC DNA]</scope>
    <source>
        <strain evidence="2 3">Tbo3840</strain>
    </source>
</reference>
<accession>A0A2T6ZWE9</accession>
<feature type="transmembrane region" description="Helical" evidence="1">
    <location>
        <begin position="6"/>
        <end position="23"/>
    </location>
</feature>
<evidence type="ECO:0000313" key="3">
    <source>
        <dbReference type="Proteomes" id="UP000244722"/>
    </source>
</evidence>
<keyword evidence="1" id="KW-1133">Transmembrane helix</keyword>
<sequence length="148" mass="16375">MILYVFSSAGGISSLFHFFLSPFPPINIRACNPSVSVFLPSVFFSSMGASMVGVSKYFFEGLVSGVFPPITYGFLLLGSSVRRPVLSSFIRNPSCIACFFPAPLFFVCTAGLSCFIIISLIEGRFPPFFSLFLSLPDYSLYIYRPFFT</sequence>
<comment type="caution">
    <text evidence="2">The sequence shown here is derived from an EMBL/GenBank/DDBJ whole genome shotgun (WGS) entry which is preliminary data.</text>
</comment>
<evidence type="ECO:0000256" key="1">
    <source>
        <dbReference type="SAM" id="Phobius"/>
    </source>
</evidence>
<feature type="transmembrane region" description="Helical" evidence="1">
    <location>
        <begin position="58"/>
        <end position="77"/>
    </location>
</feature>
<name>A0A2T6ZWE9_TUBBO</name>
<protein>
    <submittedName>
        <fullName evidence="2">Uncharacterized protein</fullName>
    </submittedName>
</protein>
<proteinExistence type="predicted"/>
<feature type="transmembrane region" description="Helical" evidence="1">
    <location>
        <begin position="98"/>
        <end position="121"/>
    </location>
</feature>
<dbReference type="AlphaFoldDB" id="A0A2T6ZWE9"/>
<gene>
    <name evidence="2" type="ORF">B9Z19DRAFT_790539</name>
</gene>
<evidence type="ECO:0000313" key="2">
    <source>
        <dbReference type="EMBL" id="PUU79831.1"/>
    </source>
</evidence>
<keyword evidence="1" id="KW-0812">Transmembrane</keyword>